<dbReference type="EMBL" id="ANCE01000027">
    <property type="protein sequence ID" value="EMK25798.1"/>
    <property type="molecule type" value="Genomic_DNA"/>
</dbReference>
<organism evidence="1 2">
    <name type="scientific">Leptospira kirschneri serovar Bulgarica str. Nikolaevo</name>
    <dbReference type="NCBI Taxonomy" id="1240687"/>
    <lineage>
        <taxon>Bacteria</taxon>
        <taxon>Pseudomonadati</taxon>
        <taxon>Spirochaetota</taxon>
        <taxon>Spirochaetia</taxon>
        <taxon>Leptospirales</taxon>
        <taxon>Leptospiraceae</taxon>
        <taxon>Leptospira</taxon>
    </lineage>
</organism>
<evidence type="ECO:0000313" key="1">
    <source>
        <dbReference type="EMBL" id="EMK25798.1"/>
    </source>
</evidence>
<comment type="caution">
    <text evidence="1">The sequence shown here is derived from an EMBL/GenBank/DDBJ whole genome shotgun (WGS) entry which is preliminary data.</text>
</comment>
<proteinExistence type="predicted"/>
<dbReference type="Proteomes" id="UP000011980">
    <property type="component" value="Unassembled WGS sequence"/>
</dbReference>
<gene>
    <name evidence="1" type="ORF">LEP1GSC008_3255</name>
</gene>
<reference evidence="1 2" key="1">
    <citation type="submission" date="2013-01" db="EMBL/GenBank/DDBJ databases">
        <authorList>
            <person name="Harkins D.M."/>
            <person name="Durkin A.S."/>
            <person name="Brinkac L.M."/>
            <person name="Haft D.H."/>
            <person name="Selengut J.D."/>
            <person name="Sanka R."/>
            <person name="DePew J."/>
            <person name="Purushe J."/>
            <person name="Galloway R.L."/>
            <person name="Vinetz J.M."/>
            <person name="Sutton G.G."/>
            <person name="Nierman W.C."/>
            <person name="Fouts D.E."/>
        </authorList>
    </citation>
    <scope>NUCLEOTIDE SEQUENCE [LARGE SCALE GENOMIC DNA]</scope>
    <source>
        <strain evidence="1 2">Nikolaevo</strain>
    </source>
</reference>
<evidence type="ECO:0000313" key="2">
    <source>
        <dbReference type="Proteomes" id="UP000011980"/>
    </source>
</evidence>
<accession>M6FAJ2</accession>
<dbReference type="PATRIC" id="fig|1240687.3.peg.553"/>
<dbReference type="AlphaFoldDB" id="M6FAJ2"/>
<sequence length="67" mass="7877">MNFLLVSYYLTFLSKSCRKFLNPSIKIKFVSNFTERFAELEKQALQFPKNVGTHTTLDTIYISTRVH</sequence>
<protein>
    <submittedName>
        <fullName evidence="1">Uncharacterized protein</fullName>
    </submittedName>
</protein>
<name>M6FAJ2_9LEPT</name>